<dbReference type="CDD" id="cd12254">
    <property type="entry name" value="RRM_hnRNPH_ESRPs_RBM12_like"/>
    <property type="match status" value="2"/>
</dbReference>
<dbReference type="Pfam" id="PF00076">
    <property type="entry name" value="RRM_1"/>
    <property type="match status" value="2"/>
</dbReference>
<organism evidence="6">
    <name type="scientific">Phallusia mammillata</name>
    <dbReference type="NCBI Taxonomy" id="59560"/>
    <lineage>
        <taxon>Eukaryota</taxon>
        <taxon>Metazoa</taxon>
        <taxon>Chordata</taxon>
        <taxon>Tunicata</taxon>
        <taxon>Ascidiacea</taxon>
        <taxon>Phlebobranchia</taxon>
        <taxon>Ascidiidae</taxon>
        <taxon>Phallusia</taxon>
    </lineage>
</organism>
<evidence type="ECO:0000313" key="6">
    <source>
        <dbReference type="EMBL" id="CAB3265465.1"/>
    </source>
</evidence>
<evidence type="ECO:0000256" key="2">
    <source>
        <dbReference type="ARBA" id="ARBA00022884"/>
    </source>
</evidence>
<dbReference type="SMART" id="SM00360">
    <property type="entry name" value="RRM"/>
    <property type="match status" value="6"/>
</dbReference>
<feature type="region of interest" description="Disordered" evidence="4">
    <location>
        <begin position="839"/>
        <end position="913"/>
    </location>
</feature>
<feature type="domain" description="RRM" evidence="5">
    <location>
        <begin position="5"/>
        <end position="78"/>
    </location>
</feature>
<dbReference type="AlphaFoldDB" id="A0A6F9DRD6"/>
<dbReference type="PANTHER" id="PTHR13976">
    <property type="entry name" value="HETEROGENEOUS NUCLEAR RIBONUCLEOPROTEIN-RELATED"/>
    <property type="match status" value="1"/>
</dbReference>
<keyword evidence="1" id="KW-0677">Repeat</keyword>
<proteinExistence type="evidence at transcript level"/>
<feature type="region of interest" description="Disordered" evidence="4">
    <location>
        <begin position="359"/>
        <end position="413"/>
    </location>
</feature>
<feature type="compositionally biased region" description="Pro residues" evidence="4">
    <location>
        <begin position="893"/>
        <end position="906"/>
    </location>
</feature>
<protein>
    <submittedName>
        <fullName evidence="6">Swan</fullName>
    </submittedName>
</protein>
<feature type="region of interest" description="Disordered" evidence="4">
    <location>
        <begin position="587"/>
        <end position="607"/>
    </location>
</feature>
<feature type="region of interest" description="Disordered" evidence="4">
    <location>
        <begin position="97"/>
        <end position="118"/>
    </location>
</feature>
<accession>A0A6F9DRD6</accession>
<dbReference type="EMBL" id="LR789603">
    <property type="protein sequence ID" value="CAB3265465.1"/>
    <property type="molecule type" value="mRNA"/>
</dbReference>
<dbReference type="SUPFAM" id="SSF54928">
    <property type="entry name" value="RNA-binding domain, RBD"/>
    <property type="match status" value="4"/>
</dbReference>
<dbReference type="CDD" id="cd12510">
    <property type="entry name" value="RRM1_RBM12_like"/>
    <property type="match status" value="1"/>
</dbReference>
<evidence type="ECO:0000256" key="4">
    <source>
        <dbReference type="SAM" id="MobiDB-lite"/>
    </source>
</evidence>
<gene>
    <name evidence="6" type="primary">Rbm12b1</name>
</gene>
<evidence type="ECO:0000256" key="1">
    <source>
        <dbReference type="ARBA" id="ARBA00022737"/>
    </source>
</evidence>
<sequence>MATGVVIRLRNLPLVAGTIDIRQFFGGLRIPDGGVHIIGGEEGTAFILFSTDEDARQAMMRDGQTITGMPIKLMLSSHSEMKSVIEDSQRVCEELRGLRPPEPPITNLSSHSSAVGRAEYPPQQQIRQFHAKPPSPELMPSLPTGNDMHLEIKGMPFDVDESAIMYFFAPIPLIGIRFMVDEAGRRTGDALVKFKSPMDLYQAMKKDRTYFGNRYIKLNPIADRQPQLPPAPMYDPLRAVDRKRPLSPSEGTPKRSREFSPLRSDNCVEIRGLPSTANFKSVGEFFTRLRFADGGLYVETDGKVCKGRAFVEFLAYADFKEALLKDGDMLNGKQVRVISLSKQNMLEQIRIHKKHMKTKREEEFMREKEKKLQEKKIKEERKREHQLRKQKEMDEWLRRQHQKEEEERKRRDIEKQMLLKSMEDQRMYDIHHQQQLEQKRQAELQHLENSKTDSSSLAVQATIKKEETVSGAGEMEIEEVEQTLPTTSTPASMSLPQPPVFGASGGIVGAAAMPFVVPGAGFPLPPMPQIPGVLPPSLPPNLNPSDFMPPNMANLPPPPLPTASALPPPPTPPVMENKADIATTINSVSASGEPPKPTESKETNGDAVAPVEEVKNELEDSVYIRMANTPFQIAEDDIKRFFSDVSIAPNGIQFIMKKGMRSGHVFIKCTSVNDAKRAVVKNDEPLLGRNVLVQASNMDKFQEIYFRLTKGNYTPTFDKSSSAPTLGDSVTKRIKSDNLTCICVGNLPWDTNVGDMFNLFRDLKIIRESLVIMRGLDRKCTGEAYMELDSAMECVKAANLHNILAIRGNSIRVLPLSRNNMRKDIENHDKRMNAEITRHVSDPHRSMGPPPRGPPNLPPPNEAQMSRMPPMSTRPESSLPPYRDERMHHPRDVPPGMPPRDLPPMFGPRDIPPDAGRYPPIPLPPGLMKDGLPPPLPFGDGRMPPPGHPDSFMRPRSPPTPEELLRLRGPGGPPFYFSPPPVGAGPPRFPMGGPPLPPNPAKFVSVKMGNLNFKVTQEDIVEFFWSFDPIPDSVRLMYNKSGKPTGDGLISFPNIDAARAAIDQLKGKNLRQRPIKLFLQ</sequence>
<evidence type="ECO:0000259" key="5">
    <source>
        <dbReference type="PROSITE" id="PS50102"/>
    </source>
</evidence>
<dbReference type="InterPro" id="IPR012677">
    <property type="entry name" value="Nucleotide-bd_a/b_plait_sf"/>
</dbReference>
<feature type="domain" description="RRM" evidence="5">
    <location>
        <begin position="148"/>
        <end position="223"/>
    </location>
</feature>
<feature type="compositionally biased region" description="Pro residues" evidence="4">
    <location>
        <begin position="848"/>
        <end position="861"/>
    </location>
</feature>
<evidence type="ECO:0000256" key="3">
    <source>
        <dbReference type="PROSITE-ProRule" id="PRU00176"/>
    </source>
</evidence>
<dbReference type="Gene3D" id="3.30.70.330">
    <property type="match status" value="6"/>
</dbReference>
<dbReference type="InterPro" id="IPR050666">
    <property type="entry name" value="ESRP"/>
</dbReference>
<feature type="domain" description="RRM" evidence="5">
    <location>
        <begin position="1004"/>
        <end position="1080"/>
    </location>
</feature>
<dbReference type="GO" id="GO:0003723">
    <property type="term" value="F:RNA binding"/>
    <property type="evidence" value="ECO:0007669"/>
    <property type="project" value="UniProtKB-UniRule"/>
</dbReference>
<dbReference type="InterPro" id="IPR000504">
    <property type="entry name" value="RRM_dom"/>
</dbReference>
<feature type="compositionally biased region" description="Basic and acidic residues" evidence="4">
    <location>
        <begin position="882"/>
        <end position="892"/>
    </location>
</feature>
<dbReference type="PROSITE" id="PS50102">
    <property type="entry name" value="RRM"/>
    <property type="match status" value="3"/>
</dbReference>
<reference evidence="6" key="1">
    <citation type="submission" date="2020-04" db="EMBL/GenBank/DDBJ databases">
        <authorList>
            <person name="Neveu A P."/>
        </authorList>
    </citation>
    <scope>NUCLEOTIDE SEQUENCE</scope>
    <source>
        <tissue evidence="6">Whole embryo</tissue>
    </source>
</reference>
<dbReference type="InterPro" id="IPR035979">
    <property type="entry name" value="RBD_domain_sf"/>
</dbReference>
<name>A0A6F9DRD6_9ASCI</name>
<keyword evidence="2 3" id="KW-0694">RNA-binding</keyword>